<dbReference type="Proteomes" id="UP001374584">
    <property type="component" value="Unassembled WGS sequence"/>
</dbReference>
<dbReference type="EMBL" id="JAYMYR010000004">
    <property type="protein sequence ID" value="KAK7367198.1"/>
    <property type="molecule type" value="Genomic_DNA"/>
</dbReference>
<evidence type="ECO:0000313" key="2">
    <source>
        <dbReference type="Proteomes" id="UP001374584"/>
    </source>
</evidence>
<reference evidence="1 2" key="1">
    <citation type="submission" date="2024-01" db="EMBL/GenBank/DDBJ databases">
        <title>The genomes of 5 underutilized Papilionoideae crops provide insights into root nodulation and disease resistanc.</title>
        <authorList>
            <person name="Jiang F."/>
        </authorList>
    </citation>
    <scope>NUCLEOTIDE SEQUENCE [LARGE SCALE GENOMIC DNA]</scope>
    <source>
        <strain evidence="1">JINMINGXINNONG_FW02</strain>
        <tissue evidence="1">Leaves</tissue>
    </source>
</reference>
<organism evidence="1 2">
    <name type="scientific">Phaseolus coccineus</name>
    <name type="common">Scarlet runner bean</name>
    <name type="synonym">Phaseolus multiflorus</name>
    <dbReference type="NCBI Taxonomy" id="3886"/>
    <lineage>
        <taxon>Eukaryota</taxon>
        <taxon>Viridiplantae</taxon>
        <taxon>Streptophyta</taxon>
        <taxon>Embryophyta</taxon>
        <taxon>Tracheophyta</taxon>
        <taxon>Spermatophyta</taxon>
        <taxon>Magnoliopsida</taxon>
        <taxon>eudicotyledons</taxon>
        <taxon>Gunneridae</taxon>
        <taxon>Pentapetalae</taxon>
        <taxon>rosids</taxon>
        <taxon>fabids</taxon>
        <taxon>Fabales</taxon>
        <taxon>Fabaceae</taxon>
        <taxon>Papilionoideae</taxon>
        <taxon>50 kb inversion clade</taxon>
        <taxon>NPAAA clade</taxon>
        <taxon>indigoferoid/millettioid clade</taxon>
        <taxon>Phaseoleae</taxon>
        <taxon>Phaseolus</taxon>
    </lineage>
</organism>
<sequence>MRHMRSFRVCLSGSIFQGLLGSIGQGLSFRIVQSLSFKVVQGLSFKVIQDLSFKVVHSGSFVQVIRLGSSIPAFKVVYGLSGSFQVCLSKSFKVFKDPSGLSFRFFKDCSFKVVRDLSFRVFQGHLKVSQGHFRVDSGSFFHGYSRSLRVFGSGSFFKVVSRSFIQDLSFRAFQGSLRIFLLGSFSHLSESFFQDRSFRVGSLRSSKVFHDLLGSFVQGGLFRVFRLRSFVQGLLFRIFQDRLFRVHSGSLRVHGRRSLKIKIGRFRVGSGSYFQVRLFSIIRSGSSVQVFKVVQGSFKFFLSGSFRVIKSVFQGPFFQGRSFRVFHSGVLGHLRLFTVIKGLSGSFKIYLSRLAVQGLSWSFFLGPSKFLRIISGSFFQVFLRDCFRFILDLSFKTFQGSFRAFCSWSLRIVQSYSSFVFQGHSFELFQGSFKCVSRSFRVVLGLVQDLSLIVVQGLSLQGLPFRHSRSFKGPSRSFRIVSGSFFQGNSFRVFKGPSGSIQGLSFMVFQDHFRVFLLGLSSRLFQDHSFRIFPSGPFRAFQGSLRVVYASFKIFPLGLSLQGRVVKGPLFMVVKDSSRSFRIIRLGSLVQGLSFRIFRLSSFVNGSLGFVVHGFSRIVQELSGSFRVGCSRSIMVFQGSGSFIHSHSLKVVHYKGISFQGHYGRSWSFFQGHLSVFQGHFRVGSRSFFNGRSRSFVVDLWFKVFHCGSLVQGLSFRIVLGLSRWFKGVLGCFRVVLGLVQGLYFKVVQGLSFIVILSVSFFHCLSFRVRSLHLGSFVQGVKVISGSFRVCRSVSFRVFQDLSFKVFL</sequence>
<dbReference type="AlphaFoldDB" id="A0AAN9NB05"/>
<comment type="caution">
    <text evidence="1">The sequence shown here is derived from an EMBL/GenBank/DDBJ whole genome shotgun (WGS) entry which is preliminary data.</text>
</comment>
<evidence type="ECO:0000313" key="1">
    <source>
        <dbReference type="EMBL" id="KAK7367198.1"/>
    </source>
</evidence>
<proteinExistence type="predicted"/>
<protein>
    <submittedName>
        <fullName evidence="1">Uncharacterized protein</fullName>
    </submittedName>
</protein>
<accession>A0AAN9NB05</accession>
<gene>
    <name evidence="1" type="ORF">VNO80_09207</name>
</gene>
<keyword evidence="2" id="KW-1185">Reference proteome</keyword>
<name>A0AAN9NB05_PHACN</name>